<gene>
    <name evidence="1" type="ORF">PLOB_00026420</name>
</gene>
<dbReference type="EMBL" id="CALNXK010000314">
    <property type="protein sequence ID" value="CAH3182110.1"/>
    <property type="molecule type" value="Genomic_DNA"/>
</dbReference>
<reference evidence="1 2" key="1">
    <citation type="submission" date="2022-05" db="EMBL/GenBank/DDBJ databases">
        <authorList>
            <consortium name="Genoscope - CEA"/>
            <person name="William W."/>
        </authorList>
    </citation>
    <scope>NUCLEOTIDE SEQUENCE [LARGE SCALE GENOMIC DNA]</scope>
</reference>
<dbReference type="Proteomes" id="UP001159405">
    <property type="component" value="Unassembled WGS sequence"/>
</dbReference>
<sequence>TFFGFYLDHPQHQASSAVTGLQEQYSCKCSSDYPEKPERLFDNTCHKRKEMALWSEDECRDFESG</sequence>
<feature type="non-terminal residue" evidence="1">
    <location>
        <position position="65"/>
    </location>
</feature>
<comment type="caution">
    <text evidence="1">The sequence shown here is derived from an EMBL/GenBank/DDBJ whole genome shotgun (WGS) entry which is preliminary data.</text>
</comment>
<evidence type="ECO:0000313" key="2">
    <source>
        <dbReference type="Proteomes" id="UP001159405"/>
    </source>
</evidence>
<accession>A0ABN8RU52</accession>
<keyword evidence="2" id="KW-1185">Reference proteome</keyword>
<organism evidence="1 2">
    <name type="scientific">Porites lobata</name>
    <dbReference type="NCBI Taxonomy" id="104759"/>
    <lineage>
        <taxon>Eukaryota</taxon>
        <taxon>Metazoa</taxon>
        <taxon>Cnidaria</taxon>
        <taxon>Anthozoa</taxon>
        <taxon>Hexacorallia</taxon>
        <taxon>Scleractinia</taxon>
        <taxon>Fungiina</taxon>
        <taxon>Poritidae</taxon>
        <taxon>Porites</taxon>
    </lineage>
</organism>
<evidence type="ECO:0000313" key="1">
    <source>
        <dbReference type="EMBL" id="CAH3182110.1"/>
    </source>
</evidence>
<proteinExistence type="predicted"/>
<feature type="non-terminal residue" evidence="1">
    <location>
        <position position="1"/>
    </location>
</feature>
<name>A0ABN8RU52_9CNID</name>
<protein>
    <submittedName>
        <fullName evidence="1">Uncharacterized protein</fullName>
    </submittedName>
</protein>